<name>A0ACA9N6B0_9GLOM</name>
<feature type="non-terminal residue" evidence="1">
    <location>
        <position position="168"/>
    </location>
</feature>
<proteinExistence type="predicted"/>
<evidence type="ECO:0000313" key="2">
    <source>
        <dbReference type="Proteomes" id="UP000789920"/>
    </source>
</evidence>
<dbReference type="EMBL" id="CAJVQC010011388">
    <property type="protein sequence ID" value="CAG8626817.1"/>
    <property type="molecule type" value="Genomic_DNA"/>
</dbReference>
<gene>
    <name evidence="1" type="ORF">RPERSI_LOCUS6938</name>
</gene>
<sequence length="168" mass="19621">MLLQQYTYLINNFNQLLSYWITKNFKILQIELDAYINVNNKEKVLQLRESKIKRPYSAWLRNIKCDVKSLSFQHVRKKFCNKFLKQFNDSHSPALALHSHENDLHLSAINNQELLKLLADKAKVVVNEYNSSGEGKAALQKYNTYVGSVFILCIVMGLIYRVHKKVSQ</sequence>
<comment type="caution">
    <text evidence="1">The sequence shown here is derived from an EMBL/GenBank/DDBJ whole genome shotgun (WGS) entry which is preliminary data.</text>
</comment>
<dbReference type="Proteomes" id="UP000789920">
    <property type="component" value="Unassembled WGS sequence"/>
</dbReference>
<evidence type="ECO:0000313" key="1">
    <source>
        <dbReference type="EMBL" id="CAG8626817.1"/>
    </source>
</evidence>
<protein>
    <submittedName>
        <fullName evidence="1">28598_t:CDS:1</fullName>
    </submittedName>
</protein>
<keyword evidence="2" id="KW-1185">Reference proteome</keyword>
<reference evidence="1" key="1">
    <citation type="submission" date="2021-06" db="EMBL/GenBank/DDBJ databases">
        <authorList>
            <person name="Kallberg Y."/>
            <person name="Tangrot J."/>
            <person name="Rosling A."/>
        </authorList>
    </citation>
    <scope>NUCLEOTIDE SEQUENCE</scope>
    <source>
        <strain evidence="1">MA461A</strain>
    </source>
</reference>
<accession>A0ACA9N6B0</accession>
<organism evidence="1 2">
    <name type="scientific">Racocetra persica</name>
    <dbReference type="NCBI Taxonomy" id="160502"/>
    <lineage>
        <taxon>Eukaryota</taxon>
        <taxon>Fungi</taxon>
        <taxon>Fungi incertae sedis</taxon>
        <taxon>Mucoromycota</taxon>
        <taxon>Glomeromycotina</taxon>
        <taxon>Glomeromycetes</taxon>
        <taxon>Diversisporales</taxon>
        <taxon>Gigasporaceae</taxon>
        <taxon>Racocetra</taxon>
    </lineage>
</organism>